<proteinExistence type="predicted"/>
<dbReference type="EMBL" id="JACEIK010007087">
    <property type="protein sequence ID" value="MCE3049719.1"/>
    <property type="molecule type" value="Genomic_DNA"/>
</dbReference>
<dbReference type="Gene3D" id="6.10.250.1310">
    <property type="match status" value="1"/>
</dbReference>
<reference evidence="1 2" key="1">
    <citation type="journal article" date="2021" name="BMC Genomics">
        <title>Datura genome reveals duplications of psychoactive alkaloid biosynthetic genes and high mutation rate following tissue culture.</title>
        <authorList>
            <person name="Rajewski A."/>
            <person name="Carter-House D."/>
            <person name="Stajich J."/>
            <person name="Litt A."/>
        </authorList>
    </citation>
    <scope>NUCLEOTIDE SEQUENCE [LARGE SCALE GENOMIC DNA]</scope>
    <source>
        <strain evidence="1">AR-01</strain>
    </source>
</reference>
<comment type="caution">
    <text evidence="1">The sequence shown here is derived from an EMBL/GenBank/DDBJ whole genome shotgun (WGS) entry which is preliminary data.</text>
</comment>
<evidence type="ECO:0000313" key="2">
    <source>
        <dbReference type="Proteomes" id="UP000823775"/>
    </source>
</evidence>
<accession>A0ABS8WHU2</accession>
<dbReference type="PANTHER" id="PTHR35116:SF2">
    <property type="entry name" value="ATP-DEPENDENT HELICASE FAMILY PROTEIN-RELATED"/>
    <property type="match status" value="1"/>
</dbReference>
<keyword evidence="2" id="KW-1185">Reference proteome</keyword>
<dbReference type="Proteomes" id="UP000823775">
    <property type="component" value="Unassembled WGS sequence"/>
</dbReference>
<sequence length="234" mass="25917">MIAKIRKKYDHKLQEAEAAFLLKKKELDVNQNKVLMNKLLADAFRCKCMNLKPSGLPGMRQVVPSSYLQHLHQVSQQPNLRSSPVTGLSSASQHSSVPACLRAPPVTAYSKMHAPVAGLSLAGQLPTQQTAAVVVQQHACDAFAVGFPQLAIDHSSSRKLPQHDIGGLPAAHEIRLSAQELLLVWRMEASCKQAEHDATFADVGSNFDSLDHYLNFKHWIVYRELLPLQLELLM</sequence>
<name>A0ABS8WHU2_DATST</name>
<gene>
    <name evidence="1" type="ORF">HAX54_045591</name>
</gene>
<organism evidence="1 2">
    <name type="scientific">Datura stramonium</name>
    <name type="common">Jimsonweed</name>
    <name type="synonym">Common thornapple</name>
    <dbReference type="NCBI Taxonomy" id="4076"/>
    <lineage>
        <taxon>Eukaryota</taxon>
        <taxon>Viridiplantae</taxon>
        <taxon>Streptophyta</taxon>
        <taxon>Embryophyta</taxon>
        <taxon>Tracheophyta</taxon>
        <taxon>Spermatophyta</taxon>
        <taxon>Magnoliopsida</taxon>
        <taxon>eudicotyledons</taxon>
        <taxon>Gunneridae</taxon>
        <taxon>Pentapetalae</taxon>
        <taxon>asterids</taxon>
        <taxon>lamiids</taxon>
        <taxon>Solanales</taxon>
        <taxon>Solanaceae</taxon>
        <taxon>Solanoideae</taxon>
        <taxon>Datureae</taxon>
        <taxon>Datura</taxon>
    </lineage>
</organism>
<protein>
    <submittedName>
        <fullName evidence="1">Uncharacterized protein</fullName>
    </submittedName>
</protein>
<dbReference type="PANTHER" id="PTHR35116">
    <property type="entry name" value="HELICASE PROTEIN MOM1"/>
    <property type="match status" value="1"/>
</dbReference>
<evidence type="ECO:0000313" key="1">
    <source>
        <dbReference type="EMBL" id="MCE3049719.1"/>
    </source>
</evidence>
<dbReference type="InterPro" id="IPR039322">
    <property type="entry name" value="MOM1"/>
</dbReference>